<evidence type="ECO:0000256" key="2">
    <source>
        <dbReference type="ARBA" id="ARBA00006910"/>
    </source>
</evidence>
<evidence type="ECO:0000256" key="6">
    <source>
        <dbReference type="RuleBase" id="RU361202"/>
    </source>
</evidence>
<evidence type="ECO:0000256" key="3">
    <source>
        <dbReference type="ARBA" id="ARBA00022499"/>
    </source>
</evidence>
<dbReference type="GO" id="GO:0044233">
    <property type="term" value="C:mitochondria-associated endoplasmic reticulum membrane contact site"/>
    <property type="evidence" value="ECO:0007669"/>
    <property type="project" value="TreeGrafter"/>
</dbReference>
<dbReference type="InterPro" id="IPR007239">
    <property type="entry name" value="Atg5"/>
</dbReference>
<feature type="domain" description="Autophagy protein ATG5 UblB" evidence="7">
    <location>
        <begin position="181"/>
        <end position="262"/>
    </location>
</feature>
<feature type="domain" description="Autophagy protein ATG5 alpha-helical bundle region" evidence="8">
    <location>
        <begin position="135"/>
        <end position="176"/>
    </location>
</feature>
<reference evidence="10" key="1">
    <citation type="submission" date="2014-03" db="EMBL/GenBank/DDBJ databases">
        <authorList>
            <person name="Casaregola S."/>
        </authorList>
    </citation>
    <scope>NUCLEOTIDE SEQUENCE [LARGE SCALE GENOMIC DNA]</scope>
    <source>
        <strain evidence="10">CLIB 918</strain>
    </source>
</reference>
<dbReference type="Proteomes" id="UP000242525">
    <property type="component" value="Unassembled WGS sequence"/>
</dbReference>
<dbReference type="GO" id="GO:0034727">
    <property type="term" value="P:piecemeal microautophagy of the nucleus"/>
    <property type="evidence" value="ECO:0007669"/>
    <property type="project" value="TreeGrafter"/>
</dbReference>
<organism evidence="10 11">
    <name type="scientific">Geotrichum candidum</name>
    <name type="common">Oospora lactis</name>
    <name type="synonym">Dipodascus geotrichum</name>
    <dbReference type="NCBI Taxonomy" id="1173061"/>
    <lineage>
        <taxon>Eukaryota</taxon>
        <taxon>Fungi</taxon>
        <taxon>Dikarya</taxon>
        <taxon>Ascomycota</taxon>
        <taxon>Saccharomycotina</taxon>
        <taxon>Dipodascomycetes</taxon>
        <taxon>Dipodascales</taxon>
        <taxon>Dipodascaceae</taxon>
        <taxon>Geotrichum</taxon>
    </lineage>
</organism>
<keyword evidence="4 6" id="KW-0832">Ubl conjugation</keyword>
<dbReference type="GO" id="GO:0000422">
    <property type="term" value="P:autophagy of mitochondrion"/>
    <property type="evidence" value="ECO:0007669"/>
    <property type="project" value="TreeGrafter"/>
</dbReference>
<evidence type="ECO:0000259" key="7">
    <source>
        <dbReference type="Pfam" id="PF04106"/>
    </source>
</evidence>
<dbReference type="AlphaFoldDB" id="A0A0J9X5C8"/>
<dbReference type="InterPro" id="IPR048940">
    <property type="entry name" value="ATG5_HBR"/>
</dbReference>
<comment type="function">
    <text evidence="6">Involved in cytoplasm to vacuole transport (Cvt) and autophagic vesicle formation.</text>
</comment>
<dbReference type="InterPro" id="IPR048318">
    <property type="entry name" value="ATG5_UblB"/>
</dbReference>
<evidence type="ECO:0000313" key="10">
    <source>
        <dbReference type="EMBL" id="CDO52339.1"/>
    </source>
</evidence>
<evidence type="ECO:0000256" key="1">
    <source>
        <dbReference type="ARBA" id="ARBA00004623"/>
    </source>
</evidence>
<keyword evidence="11" id="KW-1185">Reference proteome</keyword>
<dbReference type="PANTHER" id="PTHR13040:SF2">
    <property type="entry name" value="AUTOPHAGY PROTEIN 5"/>
    <property type="match status" value="1"/>
</dbReference>
<dbReference type="Pfam" id="PF20637">
    <property type="entry name" value="ATG5_HBR"/>
    <property type="match status" value="1"/>
</dbReference>
<dbReference type="GO" id="GO:0006995">
    <property type="term" value="P:cellular response to nitrogen starvation"/>
    <property type="evidence" value="ECO:0007669"/>
    <property type="project" value="TreeGrafter"/>
</dbReference>
<protein>
    <recommendedName>
        <fullName evidence="6">Autophagy protein 5</fullName>
    </recommendedName>
</protein>
<comment type="subcellular location">
    <subcellularLocation>
        <location evidence="1 6">Preautophagosomal structure membrane</location>
        <topology evidence="1 6">Peripheral membrane protein</topology>
    </subcellularLocation>
</comment>
<keyword evidence="6" id="KW-0472">Membrane</keyword>
<dbReference type="Pfam" id="PF20638">
    <property type="entry name" value="ATG5_UblA"/>
    <property type="match status" value="1"/>
</dbReference>
<comment type="caution">
    <text evidence="10">The sequence shown here is derived from an EMBL/GenBank/DDBJ whole genome shotgun (WGS) entry which is preliminary data.</text>
</comment>
<dbReference type="Gene3D" id="3.10.20.90">
    <property type="entry name" value="Phosphatidylinositol 3-kinase Catalytic Subunit, Chain A, domain 1"/>
    <property type="match status" value="1"/>
</dbReference>
<comment type="subunit">
    <text evidence="6">Conjugated with ATG12.</text>
</comment>
<dbReference type="InterPro" id="IPR048939">
    <property type="entry name" value="ATG5_UblA"/>
</dbReference>
<evidence type="ECO:0000259" key="8">
    <source>
        <dbReference type="Pfam" id="PF20637"/>
    </source>
</evidence>
<proteinExistence type="inferred from homology"/>
<dbReference type="GO" id="GO:0005776">
    <property type="term" value="C:autophagosome"/>
    <property type="evidence" value="ECO:0007669"/>
    <property type="project" value="TreeGrafter"/>
</dbReference>
<dbReference type="Gene3D" id="3.10.20.620">
    <property type="match status" value="1"/>
</dbReference>
<dbReference type="GO" id="GO:0034274">
    <property type="term" value="C:Atg12-Atg5-Atg16 complex"/>
    <property type="evidence" value="ECO:0007669"/>
    <property type="project" value="TreeGrafter"/>
</dbReference>
<keyword evidence="6" id="KW-0813">Transport</keyword>
<dbReference type="GO" id="GO:0061908">
    <property type="term" value="C:phagophore"/>
    <property type="evidence" value="ECO:0007669"/>
    <property type="project" value="TreeGrafter"/>
</dbReference>
<name>A0A0J9X5C8_GEOCN</name>
<dbReference type="Gene3D" id="1.10.246.190">
    <property type="entry name" value="Autophagy protein Apg5, helix rich domain"/>
    <property type="match status" value="1"/>
</dbReference>
<dbReference type="EMBL" id="CCBN010000003">
    <property type="protein sequence ID" value="CDO52339.1"/>
    <property type="molecule type" value="Genomic_DNA"/>
</dbReference>
<dbReference type="PANTHER" id="PTHR13040">
    <property type="entry name" value="AUTOPHAGY PROTEIN 5"/>
    <property type="match status" value="1"/>
</dbReference>
<dbReference type="STRING" id="1173061.A0A0J9X5C8"/>
<comment type="similarity">
    <text evidence="2 6">Belongs to the ATG5 family.</text>
</comment>
<dbReference type="InterPro" id="IPR042527">
    <property type="entry name" value="Atg5_UblA_dom_sf"/>
</dbReference>
<dbReference type="GO" id="GO:0019776">
    <property type="term" value="F:Atg8-family ligase activity"/>
    <property type="evidence" value="ECO:0007669"/>
    <property type="project" value="TreeGrafter"/>
</dbReference>
<keyword evidence="3 6" id="KW-1017">Isopeptide bond</keyword>
<dbReference type="Pfam" id="PF04106">
    <property type="entry name" value="ATG5_UblB"/>
    <property type="match status" value="1"/>
</dbReference>
<evidence type="ECO:0000259" key="9">
    <source>
        <dbReference type="Pfam" id="PF20638"/>
    </source>
</evidence>
<dbReference type="OrthoDB" id="272162at2759"/>
<keyword evidence="5 6" id="KW-0072">Autophagy</keyword>
<dbReference type="GO" id="GO:0034045">
    <property type="term" value="C:phagophore assembly site membrane"/>
    <property type="evidence" value="ECO:0007669"/>
    <property type="project" value="UniProtKB-SubCell"/>
</dbReference>
<accession>A0A0J9X5C8</accession>
<evidence type="ECO:0000256" key="4">
    <source>
        <dbReference type="ARBA" id="ARBA00022843"/>
    </source>
</evidence>
<gene>
    <name evidence="10" type="ORF">BN980_GECA03s00362g</name>
</gene>
<evidence type="ECO:0000256" key="5">
    <source>
        <dbReference type="ARBA" id="ARBA00023006"/>
    </source>
</evidence>
<feature type="domain" description="Autophagy protein ATG5 UblA" evidence="9">
    <location>
        <begin position="11"/>
        <end position="118"/>
    </location>
</feature>
<evidence type="ECO:0000313" key="11">
    <source>
        <dbReference type="Proteomes" id="UP000242525"/>
    </source>
</evidence>
<dbReference type="InterPro" id="IPR042526">
    <property type="entry name" value="Atg5_HR"/>
</dbReference>
<sequence length="265" mass="30331">MNTDSTLKNLLWNGSISVRLVLSQDEARNFVDYDYYVSINVPRLSYLHLQLPSALQFFRPLLRHPEDADMLDWWLEFEGVPIKWNWPIGLSFDLLTNHDPNKGPDAYAEIVPWTLILHKKNYPKDRILSLDDGIETVRSYWLNQIKEASYIRYGNSKAVLNLSKDDSDSLWSHLMQTSPRNLPLRIYLPISNSVLQYPLPHDPNQTLGAALNACMPRLFPSKRTCVIARPVMHGVELPLRTPVGALFESGAVFCDGFVHVSLVML</sequence>